<name>A0AC35TUD7_9BILA</name>
<protein>
    <submittedName>
        <fullName evidence="2">MI domain-containing protein</fullName>
    </submittedName>
</protein>
<evidence type="ECO:0000313" key="2">
    <source>
        <dbReference type="WBParaSite" id="RSKR_0000411900.1"/>
    </source>
</evidence>
<reference evidence="2" key="1">
    <citation type="submission" date="2016-11" db="UniProtKB">
        <authorList>
            <consortium name="WormBaseParasite"/>
        </authorList>
    </citation>
    <scope>IDENTIFICATION</scope>
    <source>
        <strain evidence="2">KR3021</strain>
    </source>
</reference>
<evidence type="ECO:0000313" key="1">
    <source>
        <dbReference type="Proteomes" id="UP000095286"/>
    </source>
</evidence>
<dbReference type="WBParaSite" id="RSKR_0000411900.1">
    <property type="protein sequence ID" value="RSKR_0000411900.1"/>
    <property type="gene ID" value="RSKR_0000411900"/>
</dbReference>
<dbReference type="Proteomes" id="UP000095286">
    <property type="component" value="Unplaced"/>
</dbReference>
<accession>A0AC35TUD7</accession>
<organism evidence="1 2">
    <name type="scientific">Rhabditophanes sp. KR3021</name>
    <dbReference type="NCBI Taxonomy" id="114890"/>
    <lineage>
        <taxon>Eukaryota</taxon>
        <taxon>Metazoa</taxon>
        <taxon>Ecdysozoa</taxon>
        <taxon>Nematoda</taxon>
        <taxon>Chromadorea</taxon>
        <taxon>Rhabditida</taxon>
        <taxon>Tylenchina</taxon>
        <taxon>Panagrolaimomorpha</taxon>
        <taxon>Strongyloidoidea</taxon>
        <taxon>Alloionematidae</taxon>
        <taxon>Rhabditophanes</taxon>
    </lineage>
</organism>
<sequence length="566" mass="64282">MDKKSTSQAKVTGGTYIPPAIRKRMMEQTADKSSEVYQRMAWENLKNKIQGAVNKLNKANIVDILKELMEVNIIRGKGVLVKALIMAQVFSPTFSNVYAAFVAVINSKFPDIGELVVKRLIIQFKRNYASKDKANCMKIMQFIAHLTNQNVVHEILALQILIKLMEPPTNDSIEMCVSFMKEVGKRLTDVCPKGVAAVFDKLRSVLDTTPNIEVRIQCMIEVLFQARKEKFGAHPDVIEELDLIEEDDQVSHTISLTDTLEAENILNVFKFDPDYLESERQYTEIKHEILGDDSGDEEEAEEDGSDHENKDDEASVAVADTTKTVKIIDMTAEQLTEFRKKIYLTFQSSIDHTEAAHKILKNLYKPGCEKELCDVILDACAEDRVDPMYYAKLATTFCTLKLEFQQCFESLCRDIYTNIHRFPLPKLPTLADFVAHLLLAKAISWEILGIVRITDEDTNPYSRIFLKQFFLKIVESLGLAKFYRLLMDKTLRETAFKGIFFPQDPQHIKFAINYFTAIDLGQLTLDMREKLKNIEEKAEVESSSDSSDDDSSDSDSSDSSVSSDSD</sequence>
<proteinExistence type="predicted"/>